<dbReference type="AlphaFoldDB" id="A0A2I0X3Z4"/>
<protein>
    <submittedName>
        <fullName evidence="1">Uncharacterized protein</fullName>
    </submittedName>
</protein>
<name>A0A2I0X3Z4_9ASPA</name>
<sequence>MLGSAATSICAWATWTRSYKWPSVWKVPLMLQRGNLGLENGASRGGVNGRWEVEASVRASPTENVIFHSKMQGNQKMPYFISNPTPFCR</sequence>
<keyword evidence="2" id="KW-1185">Reference proteome</keyword>
<dbReference type="EMBL" id="KZ502178">
    <property type="protein sequence ID" value="PKU82623.1"/>
    <property type="molecule type" value="Genomic_DNA"/>
</dbReference>
<organism evidence="1 2">
    <name type="scientific">Dendrobium catenatum</name>
    <dbReference type="NCBI Taxonomy" id="906689"/>
    <lineage>
        <taxon>Eukaryota</taxon>
        <taxon>Viridiplantae</taxon>
        <taxon>Streptophyta</taxon>
        <taxon>Embryophyta</taxon>
        <taxon>Tracheophyta</taxon>
        <taxon>Spermatophyta</taxon>
        <taxon>Magnoliopsida</taxon>
        <taxon>Liliopsida</taxon>
        <taxon>Asparagales</taxon>
        <taxon>Orchidaceae</taxon>
        <taxon>Epidendroideae</taxon>
        <taxon>Malaxideae</taxon>
        <taxon>Dendrobiinae</taxon>
        <taxon>Dendrobium</taxon>
    </lineage>
</organism>
<accession>A0A2I0X3Z4</accession>
<evidence type="ECO:0000313" key="2">
    <source>
        <dbReference type="Proteomes" id="UP000233837"/>
    </source>
</evidence>
<dbReference type="Proteomes" id="UP000233837">
    <property type="component" value="Unassembled WGS sequence"/>
</dbReference>
<evidence type="ECO:0000313" key="1">
    <source>
        <dbReference type="EMBL" id="PKU82623.1"/>
    </source>
</evidence>
<proteinExistence type="predicted"/>
<reference evidence="1 2" key="2">
    <citation type="journal article" date="2017" name="Nature">
        <title>The Apostasia genome and the evolution of orchids.</title>
        <authorList>
            <person name="Zhang G.Q."/>
            <person name="Liu K.W."/>
            <person name="Li Z."/>
            <person name="Lohaus R."/>
            <person name="Hsiao Y.Y."/>
            <person name="Niu S.C."/>
            <person name="Wang J.Y."/>
            <person name="Lin Y.C."/>
            <person name="Xu Q."/>
            <person name="Chen L.J."/>
            <person name="Yoshida K."/>
            <person name="Fujiwara S."/>
            <person name="Wang Z.W."/>
            <person name="Zhang Y.Q."/>
            <person name="Mitsuda N."/>
            <person name="Wang M."/>
            <person name="Liu G.H."/>
            <person name="Pecoraro L."/>
            <person name="Huang H.X."/>
            <person name="Xiao X.J."/>
            <person name="Lin M."/>
            <person name="Wu X.Y."/>
            <person name="Wu W.L."/>
            <person name="Chen Y.Y."/>
            <person name="Chang S.B."/>
            <person name="Sakamoto S."/>
            <person name="Ohme-Takagi M."/>
            <person name="Yagi M."/>
            <person name="Zeng S.J."/>
            <person name="Shen C.Y."/>
            <person name="Yeh C.M."/>
            <person name="Luo Y.B."/>
            <person name="Tsai W.C."/>
            <person name="Van de Peer Y."/>
            <person name="Liu Z.J."/>
        </authorList>
    </citation>
    <scope>NUCLEOTIDE SEQUENCE [LARGE SCALE GENOMIC DNA]</scope>
    <source>
        <tissue evidence="1">The whole plant</tissue>
    </source>
</reference>
<gene>
    <name evidence="1" type="ORF">MA16_Dca022791</name>
</gene>
<reference evidence="1 2" key="1">
    <citation type="journal article" date="2016" name="Sci. Rep.">
        <title>The Dendrobium catenatum Lindl. genome sequence provides insights into polysaccharide synthase, floral development and adaptive evolution.</title>
        <authorList>
            <person name="Zhang G.Q."/>
            <person name="Xu Q."/>
            <person name="Bian C."/>
            <person name="Tsai W.C."/>
            <person name="Yeh C.M."/>
            <person name="Liu K.W."/>
            <person name="Yoshida K."/>
            <person name="Zhang L.S."/>
            <person name="Chang S.B."/>
            <person name="Chen F."/>
            <person name="Shi Y."/>
            <person name="Su Y.Y."/>
            <person name="Zhang Y.Q."/>
            <person name="Chen L.J."/>
            <person name="Yin Y."/>
            <person name="Lin M."/>
            <person name="Huang H."/>
            <person name="Deng H."/>
            <person name="Wang Z.W."/>
            <person name="Zhu S.L."/>
            <person name="Zhao X."/>
            <person name="Deng C."/>
            <person name="Niu S.C."/>
            <person name="Huang J."/>
            <person name="Wang M."/>
            <person name="Liu G.H."/>
            <person name="Yang H.J."/>
            <person name="Xiao X.J."/>
            <person name="Hsiao Y.Y."/>
            <person name="Wu W.L."/>
            <person name="Chen Y.Y."/>
            <person name="Mitsuda N."/>
            <person name="Ohme-Takagi M."/>
            <person name="Luo Y.B."/>
            <person name="Van de Peer Y."/>
            <person name="Liu Z.J."/>
        </authorList>
    </citation>
    <scope>NUCLEOTIDE SEQUENCE [LARGE SCALE GENOMIC DNA]</scope>
    <source>
        <tissue evidence="1">The whole plant</tissue>
    </source>
</reference>